<dbReference type="AlphaFoldDB" id="A0A0V8GKY8"/>
<dbReference type="InterPro" id="IPR035965">
    <property type="entry name" value="PAS-like_dom_sf"/>
</dbReference>
<dbReference type="CDD" id="cd01949">
    <property type="entry name" value="GGDEF"/>
    <property type="match status" value="1"/>
</dbReference>
<dbReference type="OrthoDB" id="9759607at2"/>
<dbReference type="RefSeq" id="WP_058264990.1">
    <property type="nucleotide sequence ID" value="NZ_FMYN01000001.1"/>
</dbReference>
<dbReference type="Gene3D" id="3.30.450.20">
    <property type="entry name" value="PAS domain"/>
    <property type="match status" value="1"/>
</dbReference>
<dbReference type="PANTHER" id="PTHR44757">
    <property type="entry name" value="DIGUANYLATE CYCLASE DGCP"/>
    <property type="match status" value="1"/>
</dbReference>
<name>A0A0V8GKY8_9BACL</name>
<dbReference type="Pfam" id="PF08447">
    <property type="entry name" value="PAS_3"/>
    <property type="match status" value="1"/>
</dbReference>
<dbReference type="PROSITE" id="PS50887">
    <property type="entry name" value="GGDEF"/>
    <property type="match status" value="1"/>
</dbReference>
<reference evidence="2 3" key="1">
    <citation type="journal article" date="2015" name="Int. J. Syst. Evol. Microbiol.">
        <title>Exiguobacterium enclense sp. nov., isolated from sediment.</title>
        <authorList>
            <person name="Dastager S.G."/>
            <person name="Mawlankar R."/>
            <person name="Sonalkar V.V."/>
            <person name="Thorat M.N."/>
            <person name="Mual P."/>
            <person name="Verma A."/>
            <person name="Krishnamurthi S."/>
            <person name="Tang S.K."/>
            <person name="Li W.J."/>
        </authorList>
    </citation>
    <scope>NUCLEOTIDE SEQUENCE [LARGE SCALE GENOMIC DNA]</scope>
    <source>
        <strain evidence="2 3">NIO-1109</strain>
    </source>
</reference>
<organism evidence="2 3">
    <name type="scientific">Exiguobacterium indicum</name>
    <dbReference type="NCBI Taxonomy" id="296995"/>
    <lineage>
        <taxon>Bacteria</taxon>
        <taxon>Bacillati</taxon>
        <taxon>Bacillota</taxon>
        <taxon>Bacilli</taxon>
        <taxon>Bacillales</taxon>
        <taxon>Bacillales Family XII. Incertae Sedis</taxon>
        <taxon>Exiguobacterium</taxon>
    </lineage>
</organism>
<dbReference type="Pfam" id="PF00990">
    <property type="entry name" value="GGDEF"/>
    <property type="match status" value="1"/>
</dbReference>
<dbReference type="SMART" id="SM00086">
    <property type="entry name" value="PAC"/>
    <property type="match status" value="1"/>
</dbReference>
<dbReference type="InterPro" id="IPR000014">
    <property type="entry name" value="PAS"/>
</dbReference>
<evidence type="ECO:0000259" key="1">
    <source>
        <dbReference type="PROSITE" id="PS50887"/>
    </source>
</evidence>
<dbReference type="EMBL" id="LNQL01000001">
    <property type="protein sequence ID" value="KSU50967.1"/>
    <property type="molecule type" value="Genomic_DNA"/>
</dbReference>
<dbReference type="Gene3D" id="3.30.70.270">
    <property type="match status" value="1"/>
</dbReference>
<dbReference type="PANTHER" id="PTHR44757:SF2">
    <property type="entry name" value="BIOFILM ARCHITECTURE MAINTENANCE PROTEIN MBAA"/>
    <property type="match status" value="1"/>
</dbReference>
<dbReference type="InterPro" id="IPR001610">
    <property type="entry name" value="PAC"/>
</dbReference>
<accession>A0A0V8GKY8</accession>
<dbReference type="NCBIfam" id="TIGR00254">
    <property type="entry name" value="GGDEF"/>
    <property type="match status" value="1"/>
</dbReference>
<sequence length="287" mass="32991">MLISFRLFRQQQPDTIALCKDIFYVFEVQPEYRFRYISPSLDDHMGKGVAAASYMDPDECFARIHPEDIEVLMSKISGDCDYDQPFRQRWRTNDGTYVWFEEYATPICENGQIVAIQGVIRNIDEQLKSQQALLDQYRIDALTGLGNRHAFNEAVHTLDQEKTAYGVILLDLNELKELNDRFGHAVGDALLEQTGLCIRRLTDHGYRIGGDEFVLIDESPSIELFEGFVEHVRSTFATHEIGLAIGAVHTTTGRRVDDVLHEADEQMYQEKMNARLSRQHGLMRLKQ</sequence>
<dbReference type="InterPro" id="IPR043128">
    <property type="entry name" value="Rev_trsase/Diguanyl_cyclase"/>
</dbReference>
<dbReference type="Proteomes" id="UP000053797">
    <property type="component" value="Unassembled WGS sequence"/>
</dbReference>
<dbReference type="SMART" id="SM00267">
    <property type="entry name" value="GGDEF"/>
    <property type="match status" value="1"/>
</dbReference>
<proteinExistence type="predicted"/>
<evidence type="ECO:0000313" key="2">
    <source>
        <dbReference type="EMBL" id="KSU50967.1"/>
    </source>
</evidence>
<dbReference type="InterPro" id="IPR029787">
    <property type="entry name" value="Nucleotide_cyclase"/>
</dbReference>
<dbReference type="SUPFAM" id="SSF55785">
    <property type="entry name" value="PYP-like sensor domain (PAS domain)"/>
    <property type="match status" value="1"/>
</dbReference>
<dbReference type="InterPro" id="IPR052155">
    <property type="entry name" value="Biofilm_reg_signaling"/>
</dbReference>
<dbReference type="InterPro" id="IPR013655">
    <property type="entry name" value="PAS_fold_3"/>
</dbReference>
<protein>
    <recommendedName>
        <fullName evidence="1">GGDEF domain-containing protein</fullName>
    </recommendedName>
</protein>
<dbReference type="SUPFAM" id="SSF55073">
    <property type="entry name" value="Nucleotide cyclase"/>
    <property type="match status" value="1"/>
</dbReference>
<dbReference type="NCBIfam" id="TIGR00229">
    <property type="entry name" value="sensory_box"/>
    <property type="match status" value="1"/>
</dbReference>
<comment type="caution">
    <text evidence="2">The sequence shown here is derived from an EMBL/GenBank/DDBJ whole genome shotgun (WGS) entry which is preliminary data.</text>
</comment>
<dbReference type="InterPro" id="IPR000160">
    <property type="entry name" value="GGDEF_dom"/>
</dbReference>
<gene>
    <name evidence="2" type="ORF">AS033_06190</name>
</gene>
<evidence type="ECO:0000313" key="3">
    <source>
        <dbReference type="Proteomes" id="UP000053797"/>
    </source>
</evidence>
<feature type="domain" description="GGDEF" evidence="1">
    <location>
        <begin position="163"/>
        <end position="286"/>
    </location>
</feature>